<dbReference type="SUPFAM" id="SSF52402">
    <property type="entry name" value="Adenine nucleotide alpha hydrolases-like"/>
    <property type="match status" value="2"/>
</dbReference>
<proteinExistence type="inferred from homology"/>
<comment type="caution">
    <text evidence="3">The sequence shown here is derived from an EMBL/GenBank/DDBJ whole genome shotgun (WGS) entry which is preliminary data.</text>
</comment>
<dbReference type="PRINTS" id="PR01438">
    <property type="entry name" value="UNVRSLSTRESS"/>
</dbReference>
<keyword evidence="4" id="KW-1185">Reference proteome</keyword>
<dbReference type="Gene3D" id="3.40.50.620">
    <property type="entry name" value="HUPs"/>
    <property type="match status" value="2"/>
</dbReference>
<gene>
    <name evidence="3" type="ORF">NPE20_26290</name>
</gene>
<dbReference type="PANTHER" id="PTHR46268">
    <property type="entry name" value="STRESS RESPONSE PROTEIN NHAX"/>
    <property type="match status" value="1"/>
</dbReference>
<dbReference type="RefSeq" id="WP_256541675.1">
    <property type="nucleotide sequence ID" value="NZ_JANHOH010000015.1"/>
</dbReference>
<dbReference type="InterPro" id="IPR006016">
    <property type="entry name" value="UspA"/>
</dbReference>
<protein>
    <submittedName>
        <fullName evidence="3">Universal stress protein</fullName>
    </submittedName>
</protein>
<comment type="similarity">
    <text evidence="1">Belongs to the universal stress protein A family.</text>
</comment>
<feature type="domain" description="UspA" evidence="2">
    <location>
        <begin position="1"/>
        <end position="148"/>
    </location>
</feature>
<sequence>MKTILVPTDFSRGAIHAAESASWLAEQLHTQLLLWNCAPRVPVMPGYLGGPTFAEAVAGTVESRDRFGELAEELADFMTNSGGDYRPQLATRYSEGSFRDGLTQLLHEDTFELIVIGAPSGCAVEHIFTGSHTLQVIEAANCPVLIVPSRAALNQLDKVVFATDYEPGDLAAISYLSELSRLLKFAIEVVHIVLNGTDGYEPEQKETTFKEQLAKLKNARITCKELRGKEVVGRLNRVGKQTGADLLAMSHHHYSFFKKLFSESTVARELAHQKIPLLVFPLNTANS</sequence>
<dbReference type="CDD" id="cd00293">
    <property type="entry name" value="USP-like"/>
    <property type="match status" value="1"/>
</dbReference>
<dbReference type="Proteomes" id="UP001204376">
    <property type="component" value="Unassembled WGS sequence"/>
</dbReference>
<organism evidence="3 4">
    <name type="scientific">Mucilaginibacter aquariorum</name>
    <dbReference type="NCBI Taxonomy" id="2967225"/>
    <lineage>
        <taxon>Bacteria</taxon>
        <taxon>Pseudomonadati</taxon>
        <taxon>Bacteroidota</taxon>
        <taxon>Sphingobacteriia</taxon>
        <taxon>Sphingobacteriales</taxon>
        <taxon>Sphingobacteriaceae</taxon>
        <taxon>Mucilaginibacter</taxon>
    </lineage>
</organism>
<evidence type="ECO:0000313" key="3">
    <source>
        <dbReference type="EMBL" id="MCQ6961510.1"/>
    </source>
</evidence>
<dbReference type="EMBL" id="JANHOH010000015">
    <property type="protein sequence ID" value="MCQ6961510.1"/>
    <property type="molecule type" value="Genomic_DNA"/>
</dbReference>
<dbReference type="InterPro" id="IPR014729">
    <property type="entry name" value="Rossmann-like_a/b/a_fold"/>
</dbReference>
<evidence type="ECO:0000313" key="4">
    <source>
        <dbReference type="Proteomes" id="UP001204376"/>
    </source>
</evidence>
<dbReference type="PANTHER" id="PTHR46268:SF22">
    <property type="entry name" value="SENSOR PROTEIN KDPD-RELATED"/>
    <property type="match status" value="1"/>
</dbReference>
<evidence type="ECO:0000256" key="1">
    <source>
        <dbReference type="ARBA" id="ARBA00008791"/>
    </source>
</evidence>
<dbReference type="Pfam" id="PF00582">
    <property type="entry name" value="Usp"/>
    <property type="match status" value="2"/>
</dbReference>
<name>A0ABT1TA94_9SPHI</name>
<accession>A0ABT1TA94</accession>
<feature type="domain" description="UspA" evidence="2">
    <location>
        <begin position="157"/>
        <end position="281"/>
    </location>
</feature>
<evidence type="ECO:0000259" key="2">
    <source>
        <dbReference type="Pfam" id="PF00582"/>
    </source>
</evidence>
<dbReference type="InterPro" id="IPR006015">
    <property type="entry name" value="Universal_stress_UspA"/>
</dbReference>
<reference evidence="3 4" key="1">
    <citation type="submission" date="2022-07" db="EMBL/GenBank/DDBJ databases">
        <title>Mucilaginibacter sp. JC4.</title>
        <authorList>
            <person name="Le V."/>
            <person name="Ko S.-R."/>
            <person name="Ahn C.-Y."/>
            <person name="Oh H.-M."/>
        </authorList>
    </citation>
    <scope>NUCLEOTIDE SEQUENCE [LARGE SCALE GENOMIC DNA]</scope>
    <source>
        <strain evidence="3 4">JC4</strain>
    </source>
</reference>